<dbReference type="RefSeq" id="WP_022544092.1">
    <property type="nucleotide sequence ID" value="NC_022524.1"/>
</dbReference>
<dbReference type="InterPro" id="IPR013830">
    <property type="entry name" value="SGNH_hydro"/>
</dbReference>
<dbReference type="AlphaFoldDB" id="U5LCJ0"/>
<dbReference type="STRING" id="1367477.N288_16245"/>
<accession>U5LCJ0</accession>
<gene>
    <name evidence="3" type="ORF">N288_16245</name>
</gene>
<dbReference type="KEGG" id="bif:N288_16245"/>
<feature type="domain" description="SGNH hydrolase-type esterase" evidence="1">
    <location>
        <begin position="51"/>
        <end position="210"/>
    </location>
</feature>
<dbReference type="Gene3D" id="3.40.50.1110">
    <property type="entry name" value="SGNH hydrolase"/>
    <property type="match status" value="1"/>
</dbReference>
<dbReference type="Proteomes" id="UP000017805">
    <property type="component" value="Chromosome"/>
</dbReference>
<dbReference type="Pfam" id="PF13472">
    <property type="entry name" value="Lipase_GDSL_2"/>
    <property type="match status" value="1"/>
</dbReference>
<dbReference type="SUPFAM" id="SSF52266">
    <property type="entry name" value="SGNH hydrolase"/>
    <property type="match status" value="1"/>
</dbReference>
<dbReference type="InterPro" id="IPR036514">
    <property type="entry name" value="SGNH_hydro_sf"/>
</dbReference>
<feature type="domain" description="Carbohydrate esterase 2 N-terminal" evidence="2">
    <location>
        <begin position="267"/>
        <end position="342"/>
    </location>
</feature>
<evidence type="ECO:0000313" key="4">
    <source>
        <dbReference type="Proteomes" id="UP000017805"/>
    </source>
</evidence>
<evidence type="ECO:0000313" key="3">
    <source>
        <dbReference type="EMBL" id="AGX05138.1"/>
    </source>
</evidence>
<dbReference type="CDD" id="cd00229">
    <property type="entry name" value="SGNH_hydrolase"/>
    <property type="match status" value="1"/>
</dbReference>
<evidence type="ECO:0000259" key="1">
    <source>
        <dbReference type="Pfam" id="PF13472"/>
    </source>
</evidence>
<sequence>MKKKRRLMAVISLILAAVSLWSLQIFSRADEAEATVYEKLAQNEDIRYMIIGDSIGRGSGAEKKELTWFAQLEELLKAKFHNDYKRVSVVQSGATAFEGIYKLQHTEHQGSIDLIFLVFGENDRKYMTEQDFSYFYEMLLRKAKTKYPASEIITITESPLDNELFTNEIERISDHYHAKNVNMRDVFKKSGLADEQLTKDLIHPNGIGYKFYAEELFTVISSLTEANPAIASLVSPIHDAADFSMDRKSYARKMEGDFRYQNGFLKSSAKGSFLEYEFKGTFVGVNVLRSNEGGMLDVFIDGQYYTTLSTWWPFERKRALYAASGLPDGPHTIRFVVKGEQSLQSLLTYSSVSISSIIVPEKQ</sequence>
<dbReference type="InterPro" id="IPR040794">
    <property type="entry name" value="CE2_N"/>
</dbReference>
<name>U5LCJ0_9BACI</name>
<protein>
    <submittedName>
        <fullName evidence="3">Uncharacterized protein</fullName>
    </submittedName>
</protein>
<dbReference type="Gene3D" id="2.60.120.260">
    <property type="entry name" value="Galactose-binding domain-like"/>
    <property type="match status" value="1"/>
</dbReference>
<keyword evidence="4" id="KW-1185">Reference proteome</keyword>
<evidence type="ECO:0000259" key="2">
    <source>
        <dbReference type="Pfam" id="PF17996"/>
    </source>
</evidence>
<organism evidence="3 4">
    <name type="scientific">Bacillus infantis NRRL B-14911</name>
    <dbReference type="NCBI Taxonomy" id="1367477"/>
    <lineage>
        <taxon>Bacteria</taxon>
        <taxon>Bacillati</taxon>
        <taxon>Bacillota</taxon>
        <taxon>Bacilli</taxon>
        <taxon>Bacillales</taxon>
        <taxon>Bacillaceae</taxon>
        <taxon>Bacillus</taxon>
    </lineage>
</organism>
<dbReference type="HOGENOM" id="CLU_762187_0_0_9"/>
<proteinExistence type="predicted"/>
<dbReference type="PATRIC" id="fig|1367477.3.peg.3227"/>
<reference evidence="3 4" key="1">
    <citation type="submission" date="2013-07" db="EMBL/GenBank/DDBJ databases">
        <title>Complete genome sequence of Bacillus infantis NRRL B-14911 that has potential to induce cardiac disease by antigenic mimicry.</title>
        <authorList>
            <person name="Massilamany C."/>
            <person name="Smith T.P.L."/>
            <person name="Loy J.D."/>
            <person name="Barletta R."/>
            <person name="Reddy J."/>
        </authorList>
    </citation>
    <scope>NUCLEOTIDE SEQUENCE [LARGE SCALE GENOMIC DNA]</scope>
    <source>
        <strain evidence="3 4">NRRL B-14911</strain>
    </source>
</reference>
<dbReference type="EMBL" id="CP006643">
    <property type="protein sequence ID" value="AGX05138.1"/>
    <property type="molecule type" value="Genomic_DNA"/>
</dbReference>
<dbReference type="Pfam" id="PF17996">
    <property type="entry name" value="CE2_N"/>
    <property type="match status" value="1"/>
</dbReference>
<dbReference type="GeneID" id="97350296"/>